<sequence>MTVRRSTPLVVGGVCVSLVVIVAVLALVLPRAEGGPDPGELPALAASRGIELGVAVAVDPLRDDPAYRDLVADHYTSVTAENTMKWEHVQPERGRFDWSGPDTVVDFAVENGLDVRGHTLLWHNQQPAWLSEGSYDADGLRAIMREHMEALLGRYQGRVSSWDVINEPFVDDGPELRGNLWLDTLGEDYIAQALTMAHEVDPEAELYINEFNVEGPGPKADALYALASDLLERGVPLHGVGLQGHFVHGTVPDDLTRNMARFSDLGLDVEISELDVRIPEPVTEAAVAEQGEEYRRVVEACLEVERCSGVTVWGVTDAHSWIPEWFPGHDAALPFDPSYRPKPALNGMAEALGRRRRPS</sequence>
<dbReference type="InterPro" id="IPR017853">
    <property type="entry name" value="GH"/>
</dbReference>
<evidence type="ECO:0000259" key="11">
    <source>
        <dbReference type="PROSITE" id="PS51760"/>
    </source>
</evidence>
<reference evidence="12 13" key="1">
    <citation type="journal article" date="2019" name="Nat. Commun.">
        <title>The antimicrobial potential of Streptomyces from insect microbiomes.</title>
        <authorList>
            <person name="Chevrette M.G."/>
            <person name="Carlson C.M."/>
            <person name="Ortega H.E."/>
            <person name="Thomas C."/>
            <person name="Ananiev G.E."/>
            <person name="Barns K.J."/>
            <person name="Book A.J."/>
            <person name="Cagnazzo J."/>
            <person name="Carlos C."/>
            <person name="Flanigan W."/>
            <person name="Grubbs K.J."/>
            <person name="Horn H.A."/>
            <person name="Hoffmann F.M."/>
            <person name="Klassen J.L."/>
            <person name="Knack J.J."/>
            <person name="Lewin G.R."/>
            <person name="McDonald B.R."/>
            <person name="Muller L."/>
            <person name="Melo W.G.P."/>
            <person name="Pinto-Tomas A.A."/>
            <person name="Schmitz A."/>
            <person name="Wendt-Pienkowski E."/>
            <person name="Wildman S."/>
            <person name="Zhao M."/>
            <person name="Zhang F."/>
            <person name="Bugni T.S."/>
            <person name="Andes D.R."/>
            <person name="Pupo M.T."/>
            <person name="Currie C.R."/>
        </authorList>
    </citation>
    <scope>NUCLEOTIDE SEQUENCE [LARGE SCALE GENOMIC DNA]</scope>
    <source>
        <strain evidence="12 13">SID5840</strain>
    </source>
</reference>
<keyword evidence="8 10" id="KW-0624">Polysaccharide degradation</keyword>
<gene>
    <name evidence="12" type="ORF">GTW20_23880</name>
</gene>
<dbReference type="RefSeq" id="WP_161111959.1">
    <property type="nucleotide sequence ID" value="NZ_WWHY01000001.1"/>
</dbReference>
<keyword evidence="3 12" id="KW-0858">Xylan degradation</keyword>
<dbReference type="PROSITE" id="PS51760">
    <property type="entry name" value="GH10_2"/>
    <property type="match status" value="1"/>
</dbReference>
<comment type="similarity">
    <text evidence="2 10">Belongs to the glycosyl hydrolase 10 (cellulase F) family.</text>
</comment>
<evidence type="ECO:0000256" key="3">
    <source>
        <dbReference type="ARBA" id="ARBA00022651"/>
    </source>
</evidence>
<dbReference type="Proteomes" id="UP000467124">
    <property type="component" value="Unassembled WGS sequence"/>
</dbReference>
<comment type="caution">
    <text evidence="12">The sequence shown here is derived from an EMBL/GenBank/DDBJ whole genome shotgun (WGS) entry which is preliminary data.</text>
</comment>
<dbReference type="InterPro" id="IPR044846">
    <property type="entry name" value="GH10"/>
</dbReference>
<accession>A0A7K2IZH3</accession>
<keyword evidence="6 10" id="KW-0119">Carbohydrate metabolism</keyword>
<evidence type="ECO:0000256" key="9">
    <source>
        <dbReference type="PROSITE-ProRule" id="PRU10061"/>
    </source>
</evidence>
<dbReference type="SMART" id="SM00633">
    <property type="entry name" value="Glyco_10"/>
    <property type="match status" value="1"/>
</dbReference>
<proteinExistence type="inferred from homology"/>
<dbReference type="Gene3D" id="3.20.20.80">
    <property type="entry name" value="Glycosidases"/>
    <property type="match status" value="1"/>
</dbReference>
<evidence type="ECO:0000256" key="1">
    <source>
        <dbReference type="ARBA" id="ARBA00000681"/>
    </source>
</evidence>
<evidence type="ECO:0000256" key="10">
    <source>
        <dbReference type="RuleBase" id="RU361174"/>
    </source>
</evidence>
<evidence type="ECO:0000256" key="7">
    <source>
        <dbReference type="ARBA" id="ARBA00023295"/>
    </source>
</evidence>
<dbReference type="InterPro" id="IPR001000">
    <property type="entry name" value="GH10_dom"/>
</dbReference>
<dbReference type="InterPro" id="IPR031158">
    <property type="entry name" value="GH10_AS"/>
</dbReference>
<evidence type="ECO:0000256" key="4">
    <source>
        <dbReference type="ARBA" id="ARBA00022729"/>
    </source>
</evidence>
<dbReference type="SUPFAM" id="SSF51445">
    <property type="entry name" value="(Trans)glycosidases"/>
    <property type="match status" value="1"/>
</dbReference>
<dbReference type="AlphaFoldDB" id="A0A7K2IZH3"/>
<comment type="catalytic activity">
    <reaction evidence="1 10">
        <text>Endohydrolysis of (1-&gt;4)-beta-D-xylosidic linkages in xylans.</text>
        <dbReference type="EC" id="3.2.1.8"/>
    </reaction>
</comment>
<dbReference type="GO" id="GO:0045493">
    <property type="term" value="P:xylan catabolic process"/>
    <property type="evidence" value="ECO:0007669"/>
    <property type="project" value="UniProtKB-KW"/>
</dbReference>
<evidence type="ECO:0000256" key="2">
    <source>
        <dbReference type="ARBA" id="ARBA00007495"/>
    </source>
</evidence>
<dbReference type="PRINTS" id="PR00134">
    <property type="entry name" value="GLHYDRLASE10"/>
</dbReference>
<keyword evidence="7 10" id="KW-0326">Glycosidase</keyword>
<evidence type="ECO:0000256" key="5">
    <source>
        <dbReference type="ARBA" id="ARBA00022801"/>
    </source>
</evidence>
<keyword evidence="5 10" id="KW-0378">Hydrolase</keyword>
<evidence type="ECO:0000256" key="6">
    <source>
        <dbReference type="ARBA" id="ARBA00023277"/>
    </source>
</evidence>
<evidence type="ECO:0000313" key="13">
    <source>
        <dbReference type="Proteomes" id="UP000467124"/>
    </source>
</evidence>
<organism evidence="12 13">
    <name type="scientific">Nocardiopsis alba</name>
    <dbReference type="NCBI Taxonomy" id="53437"/>
    <lineage>
        <taxon>Bacteria</taxon>
        <taxon>Bacillati</taxon>
        <taxon>Actinomycetota</taxon>
        <taxon>Actinomycetes</taxon>
        <taxon>Streptosporangiales</taxon>
        <taxon>Nocardiopsidaceae</taxon>
        <taxon>Nocardiopsis</taxon>
    </lineage>
</organism>
<feature type="domain" description="GH10" evidence="11">
    <location>
        <begin position="35"/>
        <end position="351"/>
    </location>
</feature>
<keyword evidence="4" id="KW-0732">Signal</keyword>
<evidence type="ECO:0000256" key="8">
    <source>
        <dbReference type="ARBA" id="ARBA00023326"/>
    </source>
</evidence>
<dbReference type="EC" id="3.2.1.8" evidence="10"/>
<dbReference type="PANTHER" id="PTHR31490">
    <property type="entry name" value="GLYCOSYL HYDROLASE"/>
    <property type="match status" value="1"/>
</dbReference>
<dbReference type="PROSITE" id="PS00591">
    <property type="entry name" value="GH10_1"/>
    <property type="match status" value="1"/>
</dbReference>
<name>A0A7K2IZH3_9ACTN</name>
<dbReference type="GO" id="GO:0031176">
    <property type="term" value="F:endo-1,4-beta-xylanase activity"/>
    <property type="evidence" value="ECO:0007669"/>
    <property type="project" value="UniProtKB-EC"/>
</dbReference>
<dbReference type="PANTHER" id="PTHR31490:SF88">
    <property type="entry name" value="BETA-XYLANASE"/>
    <property type="match status" value="1"/>
</dbReference>
<protein>
    <recommendedName>
        <fullName evidence="10">Beta-xylanase</fullName>
        <ecNumber evidence="10">3.2.1.8</ecNumber>
    </recommendedName>
</protein>
<dbReference type="Pfam" id="PF00331">
    <property type="entry name" value="Glyco_hydro_10"/>
    <property type="match status" value="1"/>
</dbReference>
<feature type="active site" description="Nucleophile" evidence="9">
    <location>
        <position position="273"/>
    </location>
</feature>
<dbReference type="EMBL" id="WWHY01000001">
    <property type="protein sequence ID" value="MYR35217.1"/>
    <property type="molecule type" value="Genomic_DNA"/>
</dbReference>
<evidence type="ECO:0000313" key="12">
    <source>
        <dbReference type="EMBL" id="MYR35217.1"/>
    </source>
</evidence>